<feature type="coiled-coil region" evidence="1">
    <location>
        <begin position="25"/>
        <end position="52"/>
    </location>
</feature>
<gene>
    <name evidence="2" type="ORF">DFP72DRAFT_1138318</name>
</gene>
<evidence type="ECO:0000313" key="2">
    <source>
        <dbReference type="EMBL" id="KAF6751222.1"/>
    </source>
</evidence>
<proteinExistence type="predicted"/>
<comment type="caution">
    <text evidence="2">The sequence shown here is derived from an EMBL/GenBank/DDBJ whole genome shotgun (WGS) entry which is preliminary data.</text>
</comment>
<protein>
    <recommendedName>
        <fullName evidence="4">F-box domain-containing protein</fullName>
    </recommendedName>
</protein>
<organism evidence="2 3">
    <name type="scientific">Ephemerocybe angulata</name>
    <dbReference type="NCBI Taxonomy" id="980116"/>
    <lineage>
        <taxon>Eukaryota</taxon>
        <taxon>Fungi</taxon>
        <taxon>Dikarya</taxon>
        <taxon>Basidiomycota</taxon>
        <taxon>Agaricomycotina</taxon>
        <taxon>Agaricomycetes</taxon>
        <taxon>Agaricomycetidae</taxon>
        <taxon>Agaricales</taxon>
        <taxon>Agaricineae</taxon>
        <taxon>Psathyrellaceae</taxon>
        <taxon>Ephemerocybe</taxon>
    </lineage>
</organism>
<dbReference type="Proteomes" id="UP000521943">
    <property type="component" value="Unassembled WGS sequence"/>
</dbReference>
<reference evidence="2 3" key="1">
    <citation type="submission" date="2020-07" db="EMBL/GenBank/DDBJ databases">
        <title>Comparative genomics of pyrophilous fungi reveals a link between fire events and developmental genes.</title>
        <authorList>
            <consortium name="DOE Joint Genome Institute"/>
            <person name="Steindorff A.S."/>
            <person name="Carver A."/>
            <person name="Calhoun S."/>
            <person name="Stillman K."/>
            <person name="Liu H."/>
            <person name="Lipzen A."/>
            <person name="Pangilinan J."/>
            <person name="Labutti K."/>
            <person name="Bruns T.D."/>
            <person name="Grigoriev I.V."/>
        </authorList>
    </citation>
    <scope>NUCLEOTIDE SEQUENCE [LARGE SCALE GENOMIC DNA]</scope>
    <source>
        <strain evidence="2 3">CBS 144469</strain>
    </source>
</reference>
<keyword evidence="1" id="KW-0175">Coiled coil</keyword>
<evidence type="ECO:0008006" key="4">
    <source>
        <dbReference type="Google" id="ProtNLM"/>
    </source>
</evidence>
<dbReference type="Gene3D" id="3.80.10.10">
    <property type="entry name" value="Ribonuclease Inhibitor"/>
    <property type="match status" value="1"/>
</dbReference>
<accession>A0A8H6HRR5</accession>
<dbReference type="OrthoDB" id="3365698at2759"/>
<sequence length="531" mass="61203">MDIPTLLTSNNLPTQLQSSAVQQVLDATSARIEVLQLEVAALEEDARRHRAILSPVRRMPLELLGEIFVFANPPTLNELARRDFVNHELVCKQWREAALGTHRLWCGLTITPFNKEIAYNKILAWFKRAGSLKRSLCFEPSEHPCLCDETSECRCQANNPLMAKLLTQGPALDHFTLNLMSLDCFRNFMTLLITNQTQGPLRPWDTLRSLKLVFSPYDHKRAWDEPSDPTHSMFTLLPPVTDFQLYLPPPWAAFTRETDSKDGQVHCTSSFLGRLTSFRIKWDWVGTKLFSILQHCINVQTLTIDFDYSSPLKDERWRPSMVNRFRSPMILPMVTTLSLRRSSIDILDYFRMPALLHLDIELTGDPEDAQDFGPTICIFLERSGIRETIQSLRIYSLTITNGGLFSILTRLTGLRHLTLDRVEYDGMLFQRRSSYMLDTGTRTPLLPSLERLNLLQITHCKNIQAELYYMQARDRCSPCIVSVSYAIEQKPVVEADWHDFRKFYQRGTSAPVHLHVYPGADTIIPEDHRMW</sequence>
<evidence type="ECO:0000313" key="3">
    <source>
        <dbReference type="Proteomes" id="UP000521943"/>
    </source>
</evidence>
<dbReference type="InterPro" id="IPR032675">
    <property type="entry name" value="LRR_dom_sf"/>
</dbReference>
<name>A0A8H6HRR5_9AGAR</name>
<dbReference type="AlphaFoldDB" id="A0A8H6HRR5"/>
<evidence type="ECO:0000256" key="1">
    <source>
        <dbReference type="SAM" id="Coils"/>
    </source>
</evidence>
<keyword evidence="3" id="KW-1185">Reference proteome</keyword>
<dbReference type="EMBL" id="JACGCI010000052">
    <property type="protein sequence ID" value="KAF6751222.1"/>
    <property type="molecule type" value="Genomic_DNA"/>
</dbReference>